<dbReference type="Gene3D" id="3.40.30.10">
    <property type="entry name" value="Glutaredoxin"/>
    <property type="match status" value="1"/>
</dbReference>
<dbReference type="SFLD" id="SFLDS00019">
    <property type="entry name" value="Glutathione_Transferase_(cytos"/>
    <property type="match status" value="1"/>
</dbReference>
<feature type="site" description="Lowers pKa of active site Cys" evidence="3">
    <location>
        <position position="313"/>
    </location>
</feature>
<dbReference type="AlphaFoldDB" id="A0A1E7FNY7"/>
<feature type="binding site" evidence="2">
    <location>
        <position position="92"/>
    </location>
    <ligand>
        <name>glutathione</name>
        <dbReference type="ChEBI" id="CHEBI:57925"/>
    </ligand>
</feature>
<sequence>MAKAHTALDEMDAEGKFKRTEAGFRNTIKAGGRFKPEAGRYHLYVALACPWAAGTLAALKYKGLEGAIGYSVVHPTWNPTKPDDSEDAHTGWHFKNPGDEPLTNALGHGSFDCDDALIPDTINGAKTVRDLYELANDQTGKYTTPILWCKKEKTIVSNESLDILKIFDSAFDEFAQHPKRKLFKDDEMKEAEELNEYIYPTVNNGVYRCGFAKTQKAYEEAHTQLFASLERLESHLEEKNANRIPFLTGQDLTWIDLRLYMTLVRFDPVYITYFKTSQKRIADFPHLLKFVRKCYSIPEIKASTNIKHIKMHYFTAHPSLNTYGIIPVSNGPALE</sequence>
<dbReference type="InterPro" id="IPR047047">
    <property type="entry name" value="GST_Omega-like_C"/>
</dbReference>
<dbReference type="InterPro" id="IPR036282">
    <property type="entry name" value="Glutathione-S-Trfase_C_sf"/>
</dbReference>
<dbReference type="Gene3D" id="1.20.1050.10">
    <property type="match status" value="1"/>
</dbReference>
<dbReference type="InterPro" id="IPR010987">
    <property type="entry name" value="Glutathione-S-Trfase_C-like"/>
</dbReference>
<dbReference type="InterPro" id="IPR016639">
    <property type="entry name" value="GST_Omega/GSH"/>
</dbReference>
<evidence type="ECO:0000313" key="5">
    <source>
        <dbReference type="EMBL" id="OEU19856.1"/>
    </source>
</evidence>
<reference evidence="5 6" key="1">
    <citation type="submission" date="2016-09" db="EMBL/GenBank/DDBJ databases">
        <title>Extensive genetic diversity and differential bi-allelic expression allows diatom success in the polar Southern Ocean.</title>
        <authorList>
            <consortium name="DOE Joint Genome Institute"/>
            <person name="Mock T."/>
            <person name="Otillar R.P."/>
            <person name="Strauss J."/>
            <person name="Dupont C."/>
            <person name="Frickenhaus S."/>
            <person name="Maumus F."/>
            <person name="Mcmullan M."/>
            <person name="Sanges R."/>
            <person name="Schmutz J."/>
            <person name="Toseland A."/>
            <person name="Valas R."/>
            <person name="Veluchamy A."/>
            <person name="Ward B.J."/>
            <person name="Allen A."/>
            <person name="Barry K."/>
            <person name="Falciatore A."/>
            <person name="Ferrante M."/>
            <person name="Fortunato A.E."/>
            <person name="Gloeckner G."/>
            <person name="Gruber A."/>
            <person name="Hipkin R."/>
            <person name="Janech M."/>
            <person name="Kroth P."/>
            <person name="Leese F."/>
            <person name="Lindquist E."/>
            <person name="Lyon B.R."/>
            <person name="Martin J."/>
            <person name="Mayer C."/>
            <person name="Parker M."/>
            <person name="Quesneville H."/>
            <person name="Raymond J."/>
            <person name="Uhlig C."/>
            <person name="Valentin K.U."/>
            <person name="Worden A.Z."/>
            <person name="Armbrust E.V."/>
            <person name="Bowler C."/>
            <person name="Green B."/>
            <person name="Moulton V."/>
            <person name="Van Oosterhout C."/>
            <person name="Grigoriev I."/>
        </authorList>
    </citation>
    <scope>NUCLEOTIDE SEQUENCE [LARGE SCALE GENOMIC DNA]</scope>
    <source>
        <strain evidence="5 6">CCMP1102</strain>
    </source>
</reference>
<dbReference type="Pfam" id="PF13409">
    <property type="entry name" value="GST_N_2"/>
    <property type="match status" value="1"/>
</dbReference>
<dbReference type="PANTHER" id="PTHR32419">
    <property type="entry name" value="GLUTATHIONYL-HYDROQUINONE REDUCTASE"/>
    <property type="match status" value="1"/>
</dbReference>
<dbReference type="InterPro" id="IPR040079">
    <property type="entry name" value="Glutathione_S-Trfase"/>
</dbReference>
<evidence type="ECO:0000256" key="2">
    <source>
        <dbReference type="PIRSR" id="PIRSR015753-2"/>
    </source>
</evidence>
<dbReference type="KEGG" id="fcy:FRACYDRAFT_268110"/>
<feature type="domain" description="GST C-terminal" evidence="4">
    <location>
        <begin position="184"/>
        <end position="313"/>
    </location>
</feature>
<protein>
    <recommendedName>
        <fullName evidence="4">GST C-terminal domain-containing protein</fullName>
    </recommendedName>
</protein>
<dbReference type="InterPro" id="IPR036249">
    <property type="entry name" value="Thioredoxin-like_sf"/>
</dbReference>
<feature type="binding site" evidence="2">
    <location>
        <begin position="159"/>
        <end position="160"/>
    </location>
    <ligand>
        <name>glutathione</name>
        <dbReference type="ChEBI" id="CHEBI:57925"/>
    </ligand>
</feature>
<dbReference type="InParanoid" id="A0A1E7FNY7"/>
<evidence type="ECO:0000313" key="6">
    <source>
        <dbReference type="Proteomes" id="UP000095751"/>
    </source>
</evidence>
<evidence type="ECO:0000259" key="4">
    <source>
        <dbReference type="PROSITE" id="PS50405"/>
    </source>
</evidence>
<dbReference type="PIRSF" id="PIRSF015753">
    <property type="entry name" value="GST"/>
    <property type="match status" value="1"/>
</dbReference>
<dbReference type="GO" id="GO:0005737">
    <property type="term" value="C:cytoplasm"/>
    <property type="evidence" value="ECO:0007669"/>
    <property type="project" value="TreeGrafter"/>
</dbReference>
<accession>A0A1E7FNY7</accession>
<feature type="active site" description="Nucleophile" evidence="1">
    <location>
        <position position="49"/>
    </location>
</feature>
<feature type="active site" description="Proton donor/acceptor" evidence="1">
    <location>
        <position position="207"/>
    </location>
</feature>
<dbReference type="GO" id="GO:0004364">
    <property type="term" value="F:glutathione transferase activity"/>
    <property type="evidence" value="ECO:0007669"/>
    <property type="project" value="InterPro"/>
</dbReference>
<evidence type="ECO:0000256" key="1">
    <source>
        <dbReference type="PIRSR" id="PIRSR015753-1"/>
    </source>
</evidence>
<dbReference type="PANTHER" id="PTHR32419:SF6">
    <property type="entry name" value="GLUTATHIONE S-TRANSFERASE OMEGA-LIKE 1-RELATED"/>
    <property type="match status" value="1"/>
</dbReference>
<dbReference type="SUPFAM" id="SSF47616">
    <property type="entry name" value="GST C-terminal domain-like"/>
    <property type="match status" value="1"/>
</dbReference>
<dbReference type="SFLD" id="SFLDG01206">
    <property type="entry name" value="Xi.1"/>
    <property type="match status" value="1"/>
</dbReference>
<dbReference type="SUPFAM" id="SSF52833">
    <property type="entry name" value="Thioredoxin-like"/>
    <property type="match status" value="1"/>
</dbReference>
<organism evidence="5 6">
    <name type="scientific">Fragilariopsis cylindrus CCMP1102</name>
    <dbReference type="NCBI Taxonomy" id="635003"/>
    <lineage>
        <taxon>Eukaryota</taxon>
        <taxon>Sar</taxon>
        <taxon>Stramenopiles</taxon>
        <taxon>Ochrophyta</taxon>
        <taxon>Bacillariophyta</taxon>
        <taxon>Bacillariophyceae</taxon>
        <taxon>Bacillariophycidae</taxon>
        <taxon>Bacillariales</taxon>
        <taxon>Bacillariaceae</taxon>
        <taxon>Fragilariopsis</taxon>
    </lineage>
</organism>
<dbReference type="InterPro" id="IPR004045">
    <property type="entry name" value="Glutathione_S-Trfase_N"/>
</dbReference>
<dbReference type="PROSITE" id="PS50405">
    <property type="entry name" value="GST_CTER"/>
    <property type="match status" value="1"/>
</dbReference>
<keyword evidence="6" id="KW-1185">Reference proteome</keyword>
<evidence type="ECO:0000256" key="3">
    <source>
        <dbReference type="PIRSR" id="PIRSR015753-3"/>
    </source>
</evidence>
<dbReference type="EMBL" id="KV784355">
    <property type="protein sequence ID" value="OEU19856.1"/>
    <property type="molecule type" value="Genomic_DNA"/>
</dbReference>
<dbReference type="OrthoDB" id="2309723at2759"/>
<gene>
    <name evidence="5" type="ORF">FRACYDRAFT_268110</name>
</gene>
<dbReference type="Pfam" id="PF13410">
    <property type="entry name" value="GST_C_2"/>
    <property type="match status" value="1"/>
</dbReference>
<dbReference type="SFLD" id="SFLDG01148">
    <property type="entry name" value="Xi_(cytGST)"/>
    <property type="match status" value="1"/>
</dbReference>
<dbReference type="Proteomes" id="UP000095751">
    <property type="component" value="Unassembled WGS sequence"/>
</dbReference>
<dbReference type="CDD" id="cd03190">
    <property type="entry name" value="GST_C_Omega_like"/>
    <property type="match status" value="1"/>
</dbReference>
<proteinExistence type="predicted"/>
<feature type="site" description="Lowers pKa of active site Cys" evidence="3">
    <location>
        <position position="270"/>
    </location>
</feature>
<name>A0A1E7FNY7_9STRA</name>